<evidence type="ECO:0000256" key="5">
    <source>
        <dbReference type="ARBA" id="ARBA00022448"/>
    </source>
</evidence>
<protein>
    <recommendedName>
        <fullName evidence="4 17">NADH-ubiquinone oxidoreductase chain 2</fullName>
        <ecNumber evidence="3 17">7.1.1.2</ecNumber>
    </recommendedName>
</protein>
<keyword evidence="12 17" id="KW-0520">NAD</keyword>
<evidence type="ECO:0000256" key="10">
    <source>
        <dbReference type="ARBA" id="ARBA00022982"/>
    </source>
</evidence>
<keyword evidence="11 17" id="KW-1133">Transmembrane helix</keyword>
<feature type="transmembrane region" description="Helical" evidence="17">
    <location>
        <begin position="26"/>
        <end position="44"/>
    </location>
</feature>
<feature type="transmembrane region" description="Helical" evidence="17">
    <location>
        <begin position="322"/>
        <end position="348"/>
    </location>
</feature>
<name>A0A088AXA7_9PLEU</name>
<comment type="similarity">
    <text evidence="2 17">Belongs to the complex I subunit 2 family.</text>
</comment>
<evidence type="ECO:0000256" key="15">
    <source>
        <dbReference type="ARBA" id="ARBA00023136"/>
    </source>
</evidence>
<evidence type="ECO:0000256" key="11">
    <source>
        <dbReference type="ARBA" id="ARBA00022989"/>
    </source>
</evidence>
<evidence type="ECO:0000256" key="1">
    <source>
        <dbReference type="ARBA" id="ARBA00004448"/>
    </source>
</evidence>
<evidence type="ECO:0000256" key="14">
    <source>
        <dbReference type="ARBA" id="ARBA00023128"/>
    </source>
</evidence>
<evidence type="ECO:0000259" key="19">
    <source>
        <dbReference type="Pfam" id="PF06444"/>
    </source>
</evidence>
<dbReference type="GeneID" id="20465540"/>
<dbReference type="GO" id="GO:0005743">
    <property type="term" value="C:mitochondrial inner membrane"/>
    <property type="evidence" value="ECO:0007669"/>
    <property type="project" value="UniProtKB-SubCell"/>
</dbReference>
<comment type="catalytic activity">
    <reaction evidence="16 17">
        <text>a ubiquinone + NADH + 5 H(+)(in) = a ubiquinol + NAD(+) + 4 H(+)(out)</text>
        <dbReference type="Rhea" id="RHEA:29091"/>
        <dbReference type="Rhea" id="RHEA-COMP:9565"/>
        <dbReference type="Rhea" id="RHEA-COMP:9566"/>
        <dbReference type="ChEBI" id="CHEBI:15378"/>
        <dbReference type="ChEBI" id="CHEBI:16389"/>
        <dbReference type="ChEBI" id="CHEBI:17976"/>
        <dbReference type="ChEBI" id="CHEBI:57540"/>
        <dbReference type="ChEBI" id="CHEBI:57945"/>
        <dbReference type="EC" id="7.1.1.2"/>
    </reaction>
</comment>
<evidence type="ECO:0000256" key="12">
    <source>
        <dbReference type="ARBA" id="ARBA00023027"/>
    </source>
</evidence>
<feature type="domain" description="NADH dehydrogenase subunit 2 C-terminal" evidence="19">
    <location>
        <begin position="289"/>
        <end position="342"/>
    </location>
</feature>
<dbReference type="GO" id="GO:0008137">
    <property type="term" value="F:NADH dehydrogenase (ubiquinone) activity"/>
    <property type="evidence" value="ECO:0007669"/>
    <property type="project" value="UniProtKB-EC"/>
</dbReference>
<evidence type="ECO:0000259" key="18">
    <source>
        <dbReference type="Pfam" id="PF00361"/>
    </source>
</evidence>
<keyword evidence="6 17" id="KW-0679">Respiratory chain</keyword>
<feature type="domain" description="NADH:quinone oxidoreductase/Mrp antiporter transmembrane" evidence="18">
    <location>
        <begin position="23"/>
        <end position="287"/>
    </location>
</feature>
<organism evidence="20">
    <name type="scientific">Heteromycteris japonicus</name>
    <dbReference type="NCBI Taxonomy" id="195614"/>
    <lineage>
        <taxon>Eukaryota</taxon>
        <taxon>Metazoa</taxon>
        <taxon>Chordata</taxon>
        <taxon>Craniata</taxon>
        <taxon>Vertebrata</taxon>
        <taxon>Euteleostomi</taxon>
        <taxon>Actinopterygii</taxon>
        <taxon>Neopterygii</taxon>
        <taxon>Teleostei</taxon>
        <taxon>Neoteleostei</taxon>
        <taxon>Acanthomorphata</taxon>
        <taxon>Carangaria</taxon>
        <taxon>Pleuronectiformes</taxon>
        <taxon>Pleuronectoidei</taxon>
        <taxon>Soleidae</taxon>
        <taxon>Heteromycteris</taxon>
    </lineage>
</organism>
<dbReference type="InterPro" id="IPR010933">
    <property type="entry name" value="NADH_DH_su2_C"/>
</dbReference>
<dbReference type="AlphaFoldDB" id="A0A088AXA7"/>
<dbReference type="Pfam" id="PF06444">
    <property type="entry name" value="NADH_dehy_S2_C"/>
    <property type="match status" value="1"/>
</dbReference>
<keyword evidence="14 17" id="KW-0496">Mitochondrion</keyword>
<dbReference type="InterPro" id="IPR003917">
    <property type="entry name" value="NADH_UbQ_OxRdtase_chain2"/>
</dbReference>
<dbReference type="EC" id="7.1.1.2" evidence="3 17"/>
<feature type="transmembrane region" description="Helical" evidence="17">
    <location>
        <begin position="233"/>
        <end position="253"/>
    </location>
</feature>
<keyword evidence="15 17" id="KW-0472">Membrane</keyword>
<gene>
    <name evidence="20" type="primary">ND2</name>
</gene>
<evidence type="ECO:0000256" key="9">
    <source>
        <dbReference type="ARBA" id="ARBA00022967"/>
    </source>
</evidence>
<keyword evidence="13 17" id="KW-0830">Ubiquinone</keyword>
<feature type="transmembrane region" description="Helical" evidence="17">
    <location>
        <begin position="273"/>
        <end position="293"/>
    </location>
</feature>
<accession>A0A088AXA7</accession>
<evidence type="ECO:0000256" key="6">
    <source>
        <dbReference type="ARBA" id="ARBA00022660"/>
    </source>
</evidence>
<keyword evidence="7 17" id="KW-0812">Transmembrane</keyword>
<dbReference type="Pfam" id="PF00361">
    <property type="entry name" value="Proton_antipo_M"/>
    <property type="match status" value="1"/>
</dbReference>
<feature type="transmembrane region" description="Helical" evidence="17">
    <location>
        <begin position="177"/>
        <end position="195"/>
    </location>
</feature>
<dbReference type="PRINTS" id="PR01436">
    <property type="entry name" value="NADHDHGNASE2"/>
</dbReference>
<comment type="subcellular location">
    <subcellularLocation>
        <location evidence="1 17">Mitochondrion inner membrane</location>
        <topology evidence="1 17">Multi-pass membrane protein</topology>
    </subcellularLocation>
</comment>
<evidence type="ECO:0000256" key="3">
    <source>
        <dbReference type="ARBA" id="ARBA00012944"/>
    </source>
</evidence>
<dbReference type="CTD" id="4536"/>
<evidence type="ECO:0000256" key="7">
    <source>
        <dbReference type="ARBA" id="ARBA00022692"/>
    </source>
</evidence>
<dbReference type="RefSeq" id="YP_009059079.1">
    <property type="nucleotide sequence ID" value="NC_024921.1"/>
</dbReference>
<feature type="transmembrane region" description="Helical" evidence="17">
    <location>
        <begin position="56"/>
        <end position="78"/>
    </location>
</feature>
<sequence>MPPVILFFLITSLTIGTSIVFSSSHWLLAWIGLEINSLAIIPIMTRTHNPRATEAVTKYFLTQAAASATILFATLINATHTGEWGLQCLTDSFSILIITTALCFKLGLAPMHVWMPEVYQGVDLLTAMLLATWQKLAPFSIIMQLNPGSSNFLFFMGMLSVLIGGLGGLSQNQMRKILAYSSISHMGWMIIILQYQPQLTLLALLTYLVMTFSMFMVLHITDATDMNRLAMSWAKMPVITALTPLILLSLGGLPPLTGFLPKWLILAELAKQGLGAMATIVALTTLLSLYFYLRLGYAIFITISMNTNLGTTTWRQKATKMLLPLAASTMMTLASLPLAPSLLALLTIT</sequence>
<keyword evidence="10 17" id="KW-0249">Electron transport</keyword>
<evidence type="ECO:0000256" key="13">
    <source>
        <dbReference type="ARBA" id="ARBA00023075"/>
    </source>
</evidence>
<evidence type="ECO:0000313" key="20">
    <source>
        <dbReference type="EMBL" id="AFC77832.1"/>
    </source>
</evidence>
<dbReference type="EMBL" id="JQ639060">
    <property type="protein sequence ID" value="AFC77832.1"/>
    <property type="molecule type" value="Genomic_DNA"/>
</dbReference>
<evidence type="ECO:0000256" key="16">
    <source>
        <dbReference type="ARBA" id="ARBA00049551"/>
    </source>
</evidence>
<reference evidence="20" key="1">
    <citation type="journal article" date="2014" name="Mitochondrial DNA">
        <title>The complete mitochondrial genome sequence of Heteromycteris japonicus (Pleuronectiformes: Soleidae).</title>
        <authorList>
            <person name="Shi W."/>
            <person name="Jiang J.X."/>
            <person name="Miao X.G."/>
            <person name="Kong X.Y."/>
        </authorList>
    </citation>
    <scope>NUCLEOTIDE SEQUENCE</scope>
</reference>
<evidence type="ECO:0000256" key="17">
    <source>
        <dbReference type="RuleBase" id="RU003403"/>
    </source>
</evidence>
<comment type="function">
    <text evidence="17">Core subunit of the mitochondrial membrane respiratory chain NADH dehydrogenase (Complex I) which catalyzes electron transfer from NADH through the respiratory chain, using ubiquinone as an electron acceptor. Essential for the catalytic activity and assembly of complex I.</text>
</comment>
<dbReference type="InterPro" id="IPR050175">
    <property type="entry name" value="Complex_I_Subunit_2"/>
</dbReference>
<geneLocation type="mitochondrion" evidence="20"/>
<dbReference type="PANTHER" id="PTHR46552:SF1">
    <property type="entry name" value="NADH-UBIQUINONE OXIDOREDUCTASE CHAIN 2"/>
    <property type="match status" value="1"/>
</dbReference>
<dbReference type="GO" id="GO:0006120">
    <property type="term" value="P:mitochondrial electron transport, NADH to ubiquinone"/>
    <property type="evidence" value="ECO:0007669"/>
    <property type="project" value="InterPro"/>
</dbReference>
<dbReference type="PANTHER" id="PTHR46552">
    <property type="entry name" value="NADH-UBIQUINONE OXIDOREDUCTASE CHAIN 2"/>
    <property type="match status" value="1"/>
</dbReference>
<evidence type="ECO:0000256" key="4">
    <source>
        <dbReference type="ARBA" id="ARBA00021008"/>
    </source>
</evidence>
<evidence type="ECO:0000256" key="8">
    <source>
        <dbReference type="ARBA" id="ARBA00022792"/>
    </source>
</evidence>
<dbReference type="InterPro" id="IPR001750">
    <property type="entry name" value="ND/Mrp_TM"/>
</dbReference>
<keyword evidence="8 17" id="KW-0999">Mitochondrion inner membrane</keyword>
<keyword evidence="5" id="KW-0813">Transport</keyword>
<feature type="transmembrane region" description="Helical" evidence="17">
    <location>
        <begin position="151"/>
        <end position="170"/>
    </location>
</feature>
<proteinExistence type="inferred from homology"/>
<evidence type="ECO:0000256" key="2">
    <source>
        <dbReference type="ARBA" id="ARBA00007012"/>
    </source>
</evidence>
<keyword evidence="9 17" id="KW-1278">Translocase</keyword>
<feature type="transmembrane region" description="Helical" evidence="17">
    <location>
        <begin position="84"/>
        <end position="104"/>
    </location>
</feature>
<feature type="transmembrane region" description="Helical" evidence="17">
    <location>
        <begin position="201"/>
        <end position="221"/>
    </location>
</feature>